<dbReference type="Proteomes" id="UP000198866">
    <property type="component" value="Unassembled WGS sequence"/>
</dbReference>
<proteinExistence type="predicted"/>
<evidence type="ECO:0000313" key="2">
    <source>
        <dbReference type="EMBL" id="SEJ62090.1"/>
    </source>
</evidence>
<dbReference type="OrthoDB" id="8452137at2"/>
<sequence>MASEADDDEAAVVVGISDHMWLIQCKRERAIGPKKLLQYLDEIKLGENEKLHGIIFTAACDFSKAARDLFRDRCIQMGLQEWHIWGKGEVEDRLFRPENDGLLFAYFGVSLTIRRRSQRADLRSKLAMKRKANRLLGPKEHGSVLLRSPDALQYPYSAEIHNFERLPPWYVRRYVGLSHDGLKFSLHRHFAFLSDDGKSWDAMLCCHDATRLHDDPWTPEVNSPHVKRAEAWRIWNELPEQNKAWLDIEGIVPFDTVLDIDELGDECFSAPHAYVPFDGAHSKAFSRVLKAAPHSTVVASGSQTLRATRVERQSAHDGKHRDPRPDAPSRATTHIRSNAH</sequence>
<evidence type="ECO:0000256" key="1">
    <source>
        <dbReference type="SAM" id="MobiDB-lite"/>
    </source>
</evidence>
<dbReference type="EMBL" id="FNYE01000014">
    <property type="protein sequence ID" value="SEJ62090.1"/>
    <property type="molecule type" value="Genomic_DNA"/>
</dbReference>
<accession>A0A1H7AJK7</accession>
<feature type="compositionally biased region" description="Basic and acidic residues" evidence="1">
    <location>
        <begin position="308"/>
        <end position="327"/>
    </location>
</feature>
<keyword evidence="3" id="KW-1185">Reference proteome</keyword>
<evidence type="ECO:0008006" key="4">
    <source>
        <dbReference type="Google" id="ProtNLM"/>
    </source>
</evidence>
<feature type="compositionally biased region" description="Polar residues" evidence="1">
    <location>
        <begin position="330"/>
        <end position="340"/>
    </location>
</feature>
<reference evidence="3" key="1">
    <citation type="submission" date="2016-10" db="EMBL/GenBank/DDBJ databases">
        <authorList>
            <person name="Varghese N."/>
            <person name="Submissions S."/>
        </authorList>
    </citation>
    <scope>NUCLEOTIDE SEQUENCE [LARGE SCALE GENOMIC DNA]</scope>
    <source>
        <strain evidence="3">LMG 26031</strain>
    </source>
</reference>
<name>A0A1H7AJK7_9BURK</name>
<protein>
    <recommendedName>
        <fullName evidence="4">Restriction endonuclease</fullName>
    </recommendedName>
</protein>
<gene>
    <name evidence="2" type="ORF">SAMN05192539_101479</name>
</gene>
<organism evidence="2 3">
    <name type="scientific">Paraburkholderia diazotrophica</name>
    <dbReference type="NCBI Taxonomy" id="667676"/>
    <lineage>
        <taxon>Bacteria</taxon>
        <taxon>Pseudomonadati</taxon>
        <taxon>Pseudomonadota</taxon>
        <taxon>Betaproteobacteria</taxon>
        <taxon>Burkholderiales</taxon>
        <taxon>Burkholderiaceae</taxon>
        <taxon>Paraburkholderia</taxon>
    </lineage>
</organism>
<feature type="region of interest" description="Disordered" evidence="1">
    <location>
        <begin position="298"/>
        <end position="340"/>
    </location>
</feature>
<dbReference type="AlphaFoldDB" id="A0A1H7AJK7"/>
<dbReference type="RefSeq" id="WP_090867803.1">
    <property type="nucleotide sequence ID" value="NZ_FNYE01000014.1"/>
</dbReference>
<evidence type="ECO:0000313" key="3">
    <source>
        <dbReference type="Proteomes" id="UP000198866"/>
    </source>
</evidence>